<proteinExistence type="predicted"/>
<name>A0AC34FYD6_9BILA</name>
<evidence type="ECO:0000313" key="1">
    <source>
        <dbReference type="Proteomes" id="UP000887579"/>
    </source>
</evidence>
<reference evidence="2" key="1">
    <citation type="submission" date="2022-11" db="UniProtKB">
        <authorList>
            <consortium name="WormBaseParasite"/>
        </authorList>
    </citation>
    <scope>IDENTIFICATION</scope>
</reference>
<accession>A0AC34FYD6</accession>
<dbReference type="WBParaSite" id="ES5_v2.g22392.t1">
    <property type="protein sequence ID" value="ES5_v2.g22392.t1"/>
    <property type="gene ID" value="ES5_v2.g22392"/>
</dbReference>
<evidence type="ECO:0000313" key="2">
    <source>
        <dbReference type="WBParaSite" id="ES5_v2.g22392.t1"/>
    </source>
</evidence>
<protein>
    <submittedName>
        <fullName evidence="2">General transcription and DNA repair factor IIH subunit TFB5</fullName>
    </submittedName>
</protein>
<sequence length="81" mass="9384">MLQLCIVDQLHCQQGIFVTCDSAMRELIKFLDATRALGSSFIIAELDENHLFLDARKVQDLEKVLEQRREELCPDLYDRGD</sequence>
<dbReference type="Proteomes" id="UP000887579">
    <property type="component" value="Unplaced"/>
</dbReference>
<organism evidence="1 2">
    <name type="scientific">Panagrolaimus sp. ES5</name>
    <dbReference type="NCBI Taxonomy" id="591445"/>
    <lineage>
        <taxon>Eukaryota</taxon>
        <taxon>Metazoa</taxon>
        <taxon>Ecdysozoa</taxon>
        <taxon>Nematoda</taxon>
        <taxon>Chromadorea</taxon>
        <taxon>Rhabditida</taxon>
        <taxon>Tylenchina</taxon>
        <taxon>Panagrolaimomorpha</taxon>
        <taxon>Panagrolaimoidea</taxon>
        <taxon>Panagrolaimidae</taxon>
        <taxon>Panagrolaimus</taxon>
    </lineage>
</organism>